<reference evidence="2 3" key="1">
    <citation type="submission" date="2019-10" db="EMBL/GenBank/DDBJ databases">
        <title>Whole genome shotgun sequence of Acrocarpospora macrocephala NBRC 16266.</title>
        <authorList>
            <person name="Ichikawa N."/>
            <person name="Kimura A."/>
            <person name="Kitahashi Y."/>
            <person name="Komaki H."/>
            <person name="Oguchi A."/>
        </authorList>
    </citation>
    <scope>NUCLEOTIDE SEQUENCE [LARGE SCALE GENOMIC DNA]</scope>
    <source>
        <strain evidence="2 3">NBRC 16266</strain>
    </source>
</reference>
<dbReference type="Proteomes" id="UP000331127">
    <property type="component" value="Unassembled WGS sequence"/>
</dbReference>
<protein>
    <submittedName>
        <fullName evidence="2">Acyl-CoA dehydrogenase</fullName>
    </submittedName>
</protein>
<dbReference type="InterPro" id="IPR041726">
    <property type="entry name" value="ACAD10_11_N"/>
</dbReference>
<dbReference type="AlphaFoldDB" id="A0A5M3WYR7"/>
<dbReference type="PANTHER" id="PTHR47829:SF1">
    <property type="entry name" value="HAD FAMILY PHOSPHATASE"/>
    <property type="match status" value="1"/>
</dbReference>
<dbReference type="EMBL" id="BLAE01000047">
    <property type="protein sequence ID" value="GES13566.1"/>
    <property type="molecule type" value="Genomic_DNA"/>
</dbReference>
<dbReference type="PANTHER" id="PTHR47829">
    <property type="entry name" value="HYDROLASE, PUTATIVE (AFU_ORTHOLOGUE AFUA_1G12880)-RELATED"/>
    <property type="match status" value="1"/>
</dbReference>
<sequence length="354" mass="37698">MNVPGLDLPRLARHLERIGLTQGPLTADVIQGGKSNLTYIVRDDSHTLVVRRPPLGHVLATAHDMSREYRVMSALQDTAVPVPRTYHFCQDPDVIGADFYVMEFVSGGQPPLTPKLARDLTDVLAALHSIDPETVGLGDFGRPEGFLNRQVTRWKRQLDASRSREVAGIDELHTRLTQAVPDSGPPAIVHGDFKLGNTLIENGQLKAVLDWEMSTLGDPLTDLALFLLYGDFAMLDTGPPTDSSFPADTGLSSDTGLGAGTGLGADTGSPADAGSAADAGFSVDSGDLAAHYAKASGRDLSRLGWYIGLACFKLAVIAEGIHFRFTQGLTVGDGFAEVGATVEPLVERGLNEVK</sequence>
<dbReference type="OrthoDB" id="3806873at2"/>
<proteinExistence type="predicted"/>
<dbReference type="Gene3D" id="3.30.200.20">
    <property type="entry name" value="Phosphorylase Kinase, domain 1"/>
    <property type="match status" value="1"/>
</dbReference>
<feature type="domain" description="Aminoglycoside phosphotransferase" evidence="1">
    <location>
        <begin position="29"/>
        <end position="229"/>
    </location>
</feature>
<dbReference type="SUPFAM" id="SSF56112">
    <property type="entry name" value="Protein kinase-like (PK-like)"/>
    <property type="match status" value="1"/>
</dbReference>
<organism evidence="2 3">
    <name type="scientific">Acrocarpospora macrocephala</name>
    <dbReference type="NCBI Taxonomy" id="150177"/>
    <lineage>
        <taxon>Bacteria</taxon>
        <taxon>Bacillati</taxon>
        <taxon>Actinomycetota</taxon>
        <taxon>Actinomycetes</taxon>
        <taxon>Streptosporangiales</taxon>
        <taxon>Streptosporangiaceae</taxon>
        <taxon>Acrocarpospora</taxon>
    </lineage>
</organism>
<evidence type="ECO:0000313" key="3">
    <source>
        <dbReference type="Proteomes" id="UP000331127"/>
    </source>
</evidence>
<evidence type="ECO:0000259" key="1">
    <source>
        <dbReference type="Pfam" id="PF01636"/>
    </source>
</evidence>
<dbReference type="PROSITE" id="PS00108">
    <property type="entry name" value="PROTEIN_KINASE_ST"/>
    <property type="match status" value="1"/>
</dbReference>
<name>A0A5M3WYR7_9ACTN</name>
<dbReference type="GO" id="GO:0004672">
    <property type="term" value="F:protein kinase activity"/>
    <property type="evidence" value="ECO:0007669"/>
    <property type="project" value="InterPro"/>
</dbReference>
<dbReference type="InterPro" id="IPR011009">
    <property type="entry name" value="Kinase-like_dom_sf"/>
</dbReference>
<dbReference type="InterPro" id="IPR008271">
    <property type="entry name" value="Ser/Thr_kinase_AS"/>
</dbReference>
<dbReference type="Pfam" id="PF01636">
    <property type="entry name" value="APH"/>
    <property type="match status" value="1"/>
</dbReference>
<dbReference type="Gene3D" id="3.90.1200.10">
    <property type="match status" value="1"/>
</dbReference>
<keyword evidence="3" id="KW-1185">Reference proteome</keyword>
<dbReference type="CDD" id="cd05154">
    <property type="entry name" value="ACAD10_11_N-like"/>
    <property type="match status" value="1"/>
</dbReference>
<dbReference type="RefSeq" id="WP_155358806.1">
    <property type="nucleotide sequence ID" value="NZ_BAAAHL010000058.1"/>
</dbReference>
<dbReference type="InterPro" id="IPR002575">
    <property type="entry name" value="Aminoglycoside_PTrfase"/>
</dbReference>
<evidence type="ECO:0000313" key="2">
    <source>
        <dbReference type="EMBL" id="GES13566.1"/>
    </source>
</evidence>
<accession>A0A5M3WYR7</accession>
<comment type="caution">
    <text evidence="2">The sequence shown here is derived from an EMBL/GenBank/DDBJ whole genome shotgun (WGS) entry which is preliminary data.</text>
</comment>
<dbReference type="InterPro" id="IPR052898">
    <property type="entry name" value="ACAD10-like"/>
</dbReference>
<gene>
    <name evidence="2" type="ORF">Amac_071630</name>
</gene>